<dbReference type="PANTHER" id="PTHR37352">
    <property type="entry name" value="TESTIS-SPECIFIC GENE 13 PROTEIN"/>
    <property type="match status" value="1"/>
</dbReference>
<evidence type="ECO:0000313" key="3">
    <source>
        <dbReference type="Proteomes" id="UP000009022"/>
    </source>
</evidence>
<gene>
    <name evidence="2" type="ORF">TRIADDRAFT_52467</name>
</gene>
<organism evidence="2 3">
    <name type="scientific">Trichoplax adhaerens</name>
    <name type="common">Trichoplax reptans</name>
    <dbReference type="NCBI Taxonomy" id="10228"/>
    <lineage>
        <taxon>Eukaryota</taxon>
        <taxon>Metazoa</taxon>
        <taxon>Placozoa</taxon>
        <taxon>Uniplacotomia</taxon>
        <taxon>Trichoplacea</taxon>
        <taxon>Trichoplacidae</taxon>
        <taxon>Trichoplax</taxon>
    </lineage>
</organism>
<sequence length="515" mass="59384">MVDNKQNTYIIQFTFLTATAKCASDQKFHQSTTENHEHHQAASDSDRYHSKLQPKVRKKTDEGTRKRNKTIKYERMYELWETVKKRYRDQQIKMYQNKILLQQQLIKRQAEILQERRSRNEAERRQNTIETAQLEKNNIDKLRNICSESLVRDKLLKRSGISRNLSINKPSRTLKSNNNNDETAQVSIMVEKEKHDISKDCLIDIAENHNNSATISSIIDQDSPEYQLQLVELFGESDAKSILFPSFKPIVKKGDNLLLQKFKEASASISDIWYTLRGESISDKTVKKFQSLPTSKEMPAANFATYKKVDLSESSRNIKNKVNLMYRVAKQNEDLTSIMMHNNQTAEFLEDGITADDWFTRYQDNGYHYNSSNQPDPKIRTSDTYNNDINLTRTGISSTKLKSNITKQQNSDKISIIDNKKLVFVSPKLSDFLDKSFKASRAVVNDVNRKVTKMEYETNSRPLIPIKAKSGNASKWKSSSWEPLSPNALAEYSVSRDAPGKGHFSHGRHSMWSLS</sequence>
<dbReference type="GeneID" id="6749431"/>
<dbReference type="OrthoDB" id="9946729at2759"/>
<accession>B3RIN2</accession>
<dbReference type="PANTHER" id="PTHR37352:SF1">
    <property type="entry name" value="TESTIS-SPECIFIC GENE 13 PROTEIN"/>
    <property type="match status" value="1"/>
</dbReference>
<feature type="region of interest" description="Disordered" evidence="1">
    <location>
        <begin position="29"/>
        <end position="67"/>
    </location>
</feature>
<protein>
    <submittedName>
        <fullName evidence="2">Uncharacterized protein</fullName>
    </submittedName>
</protein>
<proteinExistence type="predicted"/>
<keyword evidence="3" id="KW-1185">Reference proteome</keyword>
<dbReference type="CTD" id="6749431"/>
<reference evidence="2 3" key="1">
    <citation type="journal article" date="2008" name="Nature">
        <title>The Trichoplax genome and the nature of placozoans.</title>
        <authorList>
            <person name="Srivastava M."/>
            <person name="Begovic E."/>
            <person name="Chapman J."/>
            <person name="Putnam N.H."/>
            <person name="Hellsten U."/>
            <person name="Kawashima T."/>
            <person name="Kuo A."/>
            <person name="Mitros T."/>
            <person name="Salamov A."/>
            <person name="Carpenter M.L."/>
            <person name="Signorovitch A.Y."/>
            <person name="Moreno M.A."/>
            <person name="Kamm K."/>
            <person name="Grimwood J."/>
            <person name="Schmutz J."/>
            <person name="Shapiro H."/>
            <person name="Grigoriev I.V."/>
            <person name="Buss L.W."/>
            <person name="Schierwater B."/>
            <person name="Dellaporta S.L."/>
            <person name="Rokhsar D.S."/>
        </authorList>
    </citation>
    <scope>NUCLEOTIDE SEQUENCE [LARGE SCALE GENOMIC DNA]</scope>
    <source>
        <strain evidence="2 3">Grell-BS-1999</strain>
    </source>
</reference>
<dbReference type="RefSeq" id="XP_002108950.1">
    <property type="nucleotide sequence ID" value="XM_002108914.1"/>
</dbReference>
<evidence type="ECO:0000256" key="1">
    <source>
        <dbReference type="SAM" id="MobiDB-lite"/>
    </source>
</evidence>
<dbReference type="STRING" id="10228.B3RIN2"/>
<dbReference type="KEGG" id="tad:TRIADDRAFT_52467"/>
<dbReference type="Proteomes" id="UP000009022">
    <property type="component" value="Unassembled WGS sequence"/>
</dbReference>
<evidence type="ECO:0000313" key="2">
    <source>
        <dbReference type="EMBL" id="EDV29748.1"/>
    </source>
</evidence>
<dbReference type="EMBL" id="DS985241">
    <property type="protein sequence ID" value="EDV29748.1"/>
    <property type="molecule type" value="Genomic_DNA"/>
</dbReference>
<dbReference type="PhylomeDB" id="B3RIN2"/>
<dbReference type="InterPro" id="IPR029241">
    <property type="entry name" value="TSGA13"/>
</dbReference>
<dbReference type="InParanoid" id="B3RIN2"/>
<dbReference type="AlphaFoldDB" id="B3RIN2"/>
<feature type="region of interest" description="Disordered" evidence="1">
    <location>
        <begin position="496"/>
        <end position="515"/>
    </location>
</feature>
<dbReference type="HOGENOM" id="CLU_529289_0_0_1"/>
<feature type="compositionally biased region" description="Basic and acidic residues" evidence="1">
    <location>
        <begin position="29"/>
        <end position="49"/>
    </location>
</feature>
<name>B3RIN2_TRIAD</name>